<sequence length="53" mass="6000">MKLIKGNEMSSVWHIDATIFPNPNLGLMKEMGDETQVDFLLPCSLSFGFRVLK</sequence>
<evidence type="ECO:0000313" key="1">
    <source>
        <dbReference type="EMBL" id="DAD37935.1"/>
    </source>
</evidence>
<dbReference type="AlphaFoldDB" id="A0A822Z397"/>
<reference evidence="1 2" key="1">
    <citation type="journal article" date="2020" name="Mol. Biol. Evol.">
        <title>Distinct Expression and Methylation Patterns for Genes with Different Fates following a Single Whole-Genome Duplication in Flowering Plants.</title>
        <authorList>
            <person name="Shi T."/>
            <person name="Rahmani R.S."/>
            <person name="Gugger P.F."/>
            <person name="Wang M."/>
            <person name="Li H."/>
            <person name="Zhang Y."/>
            <person name="Li Z."/>
            <person name="Wang Q."/>
            <person name="Van de Peer Y."/>
            <person name="Marchal K."/>
            <person name="Chen J."/>
        </authorList>
    </citation>
    <scope>NUCLEOTIDE SEQUENCE [LARGE SCALE GENOMIC DNA]</scope>
    <source>
        <tissue evidence="1">Leaf</tissue>
    </source>
</reference>
<gene>
    <name evidence="1" type="ORF">HUJ06_008576</name>
</gene>
<accession>A0A822Z397</accession>
<comment type="caution">
    <text evidence="1">The sequence shown here is derived from an EMBL/GenBank/DDBJ whole genome shotgun (WGS) entry which is preliminary data.</text>
</comment>
<protein>
    <submittedName>
        <fullName evidence="1">Uncharacterized protein</fullName>
    </submittedName>
</protein>
<evidence type="ECO:0000313" key="2">
    <source>
        <dbReference type="Proteomes" id="UP000607653"/>
    </source>
</evidence>
<dbReference type="EMBL" id="DUZY01000004">
    <property type="protein sequence ID" value="DAD37935.1"/>
    <property type="molecule type" value="Genomic_DNA"/>
</dbReference>
<keyword evidence="2" id="KW-1185">Reference proteome</keyword>
<dbReference type="Proteomes" id="UP000607653">
    <property type="component" value="Unassembled WGS sequence"/>
</dbReference>
<organism evidence="1 2">
    <name type="scientific">Nelumbo nucifera</name>
    <name type="common">Sacred lotus</name>
    <dbReference type="NCBI Taxonomy" id="4432"/>
    <lineage>
        <taxon>Eukaryota</taxon>
        <taxon>Viridiplantae</taxon>
        <taxon>Streptophyta</taxon>
        <taxon>Embryophyta</taxon>
        <taxon>Tracheophyta</taxon>
        <taxon>Spermatophyta</taxon>
        <taxon>Magnoliopsida</taxon>
        <taxon>Proteales</taxon>
        <taxon>Nelumbonaceae</taxon>
        <taxon>Nelumbo</taxon>
    </lineage>
</organism>
<name>A0A822Z397_NELNU</name>
<proteinExistence type="predicted"/>